<sequence length="205" mass="24141">MNKMDEDYKADNEELESQQQIEKINLDVKLESLKNEEERKEQQRKAEEEKTKRDYDEALKKQKDEAAVNFKSLEGKCDKSLGRLRDEYEQERQSRETHRIEEQVRIQAERDRIFKAQLARLEQKEERKRREDGERQISLAQSLSMNEWINNAVIHVSNVSNYINLEDYSTALTKMESASQAVSALTQYPHLAKAELNSRTNFGVT</sequence>
<evidence type="ECO:0000313" key="2">
    <source>
        <dbReference type="EMBL" id="PAV92793.1"/>
    </source>
</evidence>
<evidence type="ECO:0000256" key="1">
    <source>
        <dbReference type="SAM" id="MobiDB-lite"/>
    </source>
</evidence>
<gene>
    <name evidence="2" type="ORF">WR25_15799</name>
</gene>
<feature type="compositionally biased region" description="Basic and acidic residues" evidence="1">
    <location>
        <begin position="1"/>
        <end position="12"/>
    </location>
</feature>
<feature type="region of interest" description="Disordered" evidence="1">
    <location>
        <begin position="1"/>
        <end position="60"/>
    </location>
</feature>
<dbReference type="EMBL" id="LIAE01006004">
    <property type="protein sequence ID" value="PAV92793.1"/>
    <property type="molecule type" value="Genomic_DNA"/>
</dbReference>
<reference evidence="2 3" key="1">
    <citation type="journal article" date="2017" name="Curr. Biol.">
        <title>Genome architecture and evolution of a unichromosomal asexual nematode.</title>
        <authorList>
            <person name="Fradin H."/>
            <person name="Zegar C."/>
            <person name="Gutwein M."/>
            <person name="Lucas J."/>
            <person name="Kovtun M."/>
            <person name="Corcoran D."/>
            <person name="Baugh L.R."/>
            <person name="Kiontke K."/>
            <person name="Gunsalus K."/>
            <person name="Fitch D.H."/>
            <person name="Piano F."/>
        </authorList>
    </citation>
    <scope>NUCLEOTIDE SEQUENCE [LARGE SCALE GENOMIC DNA]</scope>
    <source>
        <strain evidence="2">PF1309</strain>
    </source>
</reference>
<protein>
    <submittedName>
        <fullName evidence="2">Uncharacterized protein</fullName>
    </submittedName>
</protein>
<proteinExistence type="predicted"/>
<dbReference type="AlphaFoldDB" id="A0A2A2M312"/>
<evidence type="ECO:0000313" key="3">
    <source>
        <dbReference type="Proteomes" id="UP000218231"/>
    </source>
</evidence>
<dbReference type="Proteomes" id="UP000218231">
    <property type="component" value="Unassembled WGS sequence"/>
</dbReference>
<organism evidence="2 3">
    <name type="scientific">Diploscapter pachys</name>
    <dbReference type="NCBI Taxonomy" id="2018661"/>
    <lineage>
        <taxon>Eukaryota</taxon>
        <taxon>Metazoa</taxon>
        <taxon>Ecdysozoa</taxon>
        <taxon>Nematoda</taxon>
        <taxon>Chromadorea</taxon>
        <taxon>Rhabditida</taxon>
        <taxon>Rhabditina</taxon>
        <taxon>Rhabditomorpha</taxon>
        <taxon>Rhabditoidea</taxon>
        <taxon>Rhabditidae</taxon>
        <taxon>Diploscapter</taxon>
    </lineage>
</organism>
<name>A0A2A2M312_9BILA</name>
<comment type="caution">
    <text evidence="2">The sequence shown here is derived from an EMBL/GenBank/DDBJ whole genome shotgun (WGS) entry which is preliminary data.</text>
</comment>
<keyword evidence="3" id="KW-1185">Reference proteome</keyword>
<accession>A0A2A2M312</accession>
<feature type="compositionally biased region" description="Basic and acidic residues" evidence="1">
    <location>
        <begin position="24"/>
        <end position="60"/>
    </location>
</feature>